<proteinExistence type="predicted"/>
<dbReference type="InterPro" id="IPR003439">
    <property type="entry name" value="ABC_transporter-like_ATP-bd"/>
</dbReference>
<keyword evidence="6" id="KW-1185">Reference proteome</keyword>
<evidence type="ECO:0000256" key="2">
    <source>
        <dbReference type="ARBA" id="ARBA00022840"/>
    </source>
</evidence>
<feature type="region of interest" description="Disordered" evidence="3">
    <location>
        <begin position="214"/>
        <end position="244"/>
    </location>
</feature>
<name>A0ABS1BC94_9MICO</name>
<evidence type="ECO:0000259" key="4">
    <source>
        <dbReference type="PROSITE" id="PS50893"/>
    </source>
</evidence>
<feature type="compositionally biased region" description="Low complexity" evidence="3">
    <location>
        <begin position="216"/>
        <end position="228"/>
    </location>
</feature>
<dbReference type="PANTHER" id="PTHR43158">
    <property type="entry name" value="SKFA PEPTIDE EXPORT ATP-BINDING PROTEIN SKFE"/>
    <property type="match status" value="1"/>
</dbReference>
<dbReference type="EMBL" id="JAEDAJ010000008">
    <property type="protein sequence ID" value="MBK0332286.1"/>
    <property type="molecule type" value="Genomic_DNA"/>
</dbReference>
<organism evidence="5 6">
    <name type="scientific">Brachybacterium halotolerans</name>
    <dbReference type="NCBI Taxonomy" id="2795215"/>
    <lineage>
        <taxon>Bacteria</taxon>
        <taxon>Bacillati</taxon>
        <taxon>Actinomycetota</taxon>
        <taxon>Actinomycetes</taxon>
        <taxon>Micrococcales</taxon>
        <taxon>Dermabacteraceae</taxon>
        <taxon>Brachybacterium</taxon>
    </lineage>
</organism>
<evidence type="ECO:0000313" key="6">
    <source>
        <dbReference type="Proteomes" id="UP000612352"/>
    </source>
</evidence>
<dbReference type="Proteomes" id="UP000612352">
    <property type="component" value="Unassembled WGS sequence"/>
</dbReference>
<dbReference type="PANTHER" id="PTHR43158:SF2">
    <property type="entry name" value="SKFA PEPTIDE EXPORT ATP-BINDING PROTEIN SKFE"/>
    <property type="match status" value="1"/>
</dbReference>
<gene>
    <name evidence="5" type="ORF">I8D64_12870</name>
</gene>
<keyword evidence="2 5" id="KW-0067">ATP-binding</keyword>
<dbReference type="Pfam" id="PF00005">
    <property type="entry name" value="ABC_tran"/>
    <property type="match status" value="1"/>
</dbReference>
<dbReference type="SMART" id="SM00382">
    <property type="entry name" value="AAA"/>
    <property type="match status" value="1"/>
</dbReference>
<dbReference type="InterPro" id="IPR003593">
    <property type="entry name" value="AAA+_ATPase"/>
</dbReference>
<dbReference type="InterPro" id="IPR027417">
    <property type="entry name" value="P-loop_NTPase"/>
</dbReference>
<comment type="caution">
    <text evidence="5">The sequence shown here is derived from an EMBL/GenBank/DDBJ whole genome shotgun (WGS) entry which is preliminary data.</text>
</comment>
<evidence type="ECO:0000256" key="3">
    <source>
        <dbReference type="SAM" id="MobiDB-lite"/>
    </source>
</evidence>
<sequence length="244" mass="25240">MPRTPSTSPSPLVLFEDVAVLQDDVLMLDDATGSVDAGGVLALRGANGAGKTTLLRVLAGLLAPTTGRVRIAGRAPDDRDREFRRALAALIGPPMTARDLTIDEHLRFVAATWGSGPRAAGEAADALLEELGISALARRYPHELSSGQSQLVAIALTLARPSRVLALDEPEQRLDPDRLERVIDALARRAEGGAAIVVATHSPRLAEALATKTVELAGDPGDPGATGDAEGDGTGLGDDADGAR</sequence>
<dbReference type="Gene3D" id="3.40.50.300">
    <property type="entry name" value="P-loop containing nucleotide triphosphate hydrolases"/>
    <property type="match status" value="1"/>
</dbReference>
<keyword evidence="1" id="KW-0547">Nucleotide-binding</keyword>
<dbReference type="InterPro" id="IPR017871">
    <property type="entry name" value="ABC_transporter-like_CS"/>
</dbReference>
<dbReference type="PROSITE" id="PS50893">
    <property type="entry name" value="ABC_TRANSPORTER_2"/>
    <property type="match status" value="1"/>
</dbReference>
<dbReference type="GO" id="GO:0005524">
    <property type="term" value="F:ATP binding"/>
    <property type="evidence" value="ECO:0007669"/>
    <property type="project" value="UniProtKB-KW"/>
</dbReference>
<evidence type="ECO:0000313" key="5">
    <source>
        <dbReference type="EMBL" id="MBK0332286.1"/>
    </source>
</evidence>
<evidence type="ECO:0000256" key="1">
    <source>
        <dbReference type="ARBA" id="ARBA00022741"/>
    </source>
</evidence>
<feature type="domain" description="ABC transporter" evidence="4">
    <location>
        <begin position="13"/>
        <end position="243"/>
    </location>
</feature>
<accession>A0ABS1BC94</accession>
<dbReference type="SUPFAM" id="SSF52540">
    <property type="entry name" value="P-loop containing nucleoside triphosphate hydrolases"/>
    <property type="match status" value="1"/>
</dbReference>
<reference evidence="5 6" key="1">
    <citation type="submission" date="2020-12" db="EMBL/GenBank/DDBJ databases">
        <title>Brachybacterium sp. MASK1Z-5, whole genome shotgun sequence.</title>
        <authorList>
            <person name="Tuo L."/>
        </authorList>
    </citation>
    <scope>NUCLEOTIDE SEQUENCE [LARGE SCALE GENOMIC DNA]</scope>
    <source>
        <strain evidence="5 6">MASK1Z-5</strain>
    </source>
</reference>
<dbReference type="PROSITE" id="PS00211">
    <property type="entry name" value="ABC_TRANSPORTER_1"/>
    <property type="match status" value="1"/>
</dbReference>
<protein>
    <submittedName>
        <fullName evidence="5">ABC transporter ATP-binding protein</fullName>
    </submittedName>
</protein>
<dbReference type="RefSeq" id="WP_200503189.1">
    <property type="nucleotide sequence ID" value="NZ_JAEDAJ010000008.1"/>
</dbReference>